<evidence type="ECO:0000313" key="3">
    <source>
        <dbReference type="Proteomes" id="UP000243797"/>
    </source>
</evidence>
<feature type="transmembrane region" description="Helical" evidence="1">
    <location>
        <begin position="15"/>
        <end position="33"/>
    </location>
</feature>
<reference evidence="2 3" key="1">
    <citation type="submission" date="2017-06" db="EMBL/GenBank/DDBJ databases">
        <title>Draft genome sequence of a variant of Elsinoe murrayae.</title>
        <authorList>
            <person name="Cheng Q."/>
        </authorList>
    </citation>
    <scope>NUCLEOTIDE SEQUENCE [LARGE SCALE GENOMIC DNA]</scope>
    <source>
        <strain evidence="2 3">CQ-2017a</strain>
    </source>
</reference>
<feature type="transmembrane region" description="Helical" evidence="1">
    <location>
        <begin position="135"/>
        <end position="154"/>
    </location>
</feature>
<dbReference type="InParanoid" id="A0A2K1QSG0"/>
<gene>
    <name evidence="2" type="ORF">CAC42_3878</name>
</gene>
<keyword evidence="3" id="KW-1185">Reference proteome</keyword>
<accession>A0A2K1QSG0</accession>
<evidence type="ECO:0000313" key="2">
    <source>
        <dbReference type="EMBL" id="PNS17919.1"/>
    </source>
</evidence>
<keyword evidence="1" id="KW-0472">Membrane</keyword>
<feature type="transmembrane region" description="Helical" evidence="1">
    <location>
        <begin position="73"/>
        <end position="98"/>
    </location>
</feature>
<dbReference type="EMBL" id="NKHZ01000047">
    <property type="protein sequence ID" value="PNS17919.1"/>
    <property type="molecule type" value="Genomic_DNA"/>
</dbReference>
<name>A0A2K1QSG0_9PEZI</name>
<keyword evidence="1" id="KW-0812">Transmembrane</keyword>
<dbReference type="AlphaFoldDB" id="A0A2K1QSG0"/>
<feature type="transmembrane region" description="Helical" evidence="1">
    <location>
        <begin position="105"/>
        <end position="129"/>
    </location>
</feature>
<keyword evidence="1" id="KW-1133">Transmembrane helix</keyword>
<proteinExistence type="predicted"/>
<dbReference type="OrthoDB" id="10616135at2759"/>
<organism evidence="2 3">
    <name type="scientific">Sphaceloma murrayae</name>
    <dbReference type="NCBI Taxonomy" id="2082308"/>
    <lineage>
        <taxon>Eukaryota</taxon>
        <taxon>Fungi</taxon>
        <taxon>Dikarya</taxon>
        <taxon>Ascomycota</taxon>
        <taxon>Pezizomycotina</taxon>
        <taxon>Dothideomycetes</taxon>
        <taxon>Dothideomycetidae</taxon>
        <taxon>Myriangiales</taxon>
        <taxon>Elsinoaceae</taxon>
        <taxon>Sphaceloma</taxon>
    </lineage>
</organism>
<dbReference type="Proteomes" id="UP000243797">
    <property type="component" value="Unassembled WGS sequence"/>
</dbReference>
<evidence type="ECO:0000256" key="1">
    <source>
        <dbReference type="SAM" id="Phobius"/>
    </source>
</evidence>
<comment type="caution">
    <text evidence="2">The sequence shown here is derived from an EMBL/GenBank/DDBJ whole genome shotgun (WGS) entry which is preliminary data.</text>
</comment>
<protein>
    <submittedName>
        <fullName evidence="2">Hydroxymethylglutaryl-CoA synthase</fullName>
    </submittedName>
</protein>
<sequence length="201" mass="22576">MTQTPDPFGPRLRKIISWILYAYILFGAAVWSVRLAREPLDTNPDVDDPIRTQASPRALDLDLDPERAHRRRRALLCIVNTVVEAALIAALIVTNLLFRRNRGNAGTLFAFFLVAMVYWAVSFAIGMWFGSSVNVYLGGPMMGVTTAIEIYFKIMYLRQWKLRKFDGVEMAQGSVVERDLESRKSSATVVLAEGTTMVATK</sequence>